<keyword evidence="13" id="KW-0067">ATP-binding</keyword>
<dbReference type="InterPro" id="IPR043128">
    <property type="entry name" value="Rev_trsase/Diguanyl_cyclase"/>
</dbReference>
<evidence type="ECO:0000256" key="8">
    <source>
        <dbReference type="ARBA" id="ARBA00022679"/>
    </source>
</evidence>
<keyword evidence="5" id="KW-0191">Covalent protein-RNA linkage</keyword>
<dbReference type="SUPFAM" id="SSF88633">
    <property type="entry name" value="Positive stranded ssRNA viruses"/>
    <property type="match status" value="1"/>
</dbReference>
<evidence type="ECO:0000256" key="5">
    <source>
        <dbReference type="ARBA" id="ARBA00022520"/>
    </source>
</evidence>
<dbReference type="GO" id="GO:0003723">
    <property type="term" value="F:RNA binding"/>
    <property type="evidence" value="ECO:0007669"/>
    <property type="project" value="InterPro"/>
</dbReference>
<evidence type="ECO:0000256" key="7">
    <source>
        <dbReference type="ARBA" id="ARBA00022670"/>
    </source>
</evidence>
<evidence type="ECO:0000256" key="16">
    <source>
        <dbReference type="ARBA" id="ARBA00023200"/>
    </source>
</evidence>
<dbReference type="InterPro" id="IPR014759">
    <property type="entry name" value="Helicase_SF3_ssRNA_vir"/>
</dbReference>
<dbReference type="GO" id="GO:0030430">
    <property type="term" value="C:host cell cytoplasm"/>
    <property type="evidence" value="ECO:0007669"/>
    <property type="project" value="UniProtKB-SubCell"/>
</dbReference>
<accession>A0A2P1GN09</accession>
<dbReference type="Gene3D" id="3.40.50.300">
    <property type="entry name" value="P-loop containing nucleotide triphosphate hydrolases"/>
    <property type="match status" value="1"/>
</dbReference>
<dbReference type="GO" id="GO:0008234">
    <property type="term" value="F:cysteine-type peptidase activity"/>
    <property type="evidence" value="ECO:0007669"/>
    <property type="project" value="UniProtKB-KW"/>
</dbReference>
<dbReference type="PROSITE" id="PS51218">
    <property type="entry name" value="SF3_HELICASE_2"/>
    <property type="match status" value="1"/>
</dbReference>
<evidence type="ECO:0000256" key="3">
    <source>
        <dbReference type="ARBA" id="ARBA00020107"/>
    </source>
</evidence>
<keyword evidence="6" id="KW-0597">Phosphoprotein</keyword>
<dbReference type="GO" id="GO:0006508">
    <property type="term" value="P:proteolysis"/>
    <property type="evidence" value="ECO:0007669"/>
    <property type="project" value="UniProtKB-KW"/>
</dbReference>
<dbReference type="SUPFAM" id="SSF56672">
    <property type="entry name" value="DNA/RNA polymerases"/>
    <property type="match status" value="1"/>
</dbReference>
<evidence type="ECO:0000256" key="1">
    <source>
        <dbReference type="ARBA" id="ARBA00004192"/>
    </source>
</evidence>
<dbReference type="InterPro" id="IPR007094">
    <property type="entry name" value="RNA-dir_pol_PSvirus"/>
</dbReference>
<dbReference type="InterPro" id="IPR009003">
    <property type="entry name" value="Peptidase_S1_PA"/>
</dbReference>
<proteinExistence type="predicted"/>
<dbReference type="Gene3D" id="2.60.120.20">
    <property type="match status" value="1"/>
</dbReference>
<keyword evidence="16" id="KW-1035">Host cytoplasm</keyword>
<keyword evidence="8" id="KW-0808">Transferase</keyword>
<dbReference type="InterPro" id="IPR004004">
    <property type="entry name" value="Helic/Pol/Pept_Calicivir-typ"/>
</dbReference>
<evidence type="ECO:0000259" key="19">
    <source>
        <dbReference type="PROSITE" id="PS50507"/>
    </source>
</evidence>
<feature type="compositionally biased region" description="Low complexity" evidence="18">
    <location>
        <begin position="100"/>
        <end position="137"/>
    </location>
</feature>
<sequence>MTLLSKILEVQNAVKPAALVFFIKELLRCRNVAQVFTVASAMLSAYTVELQNLIAPYIRGITAAILSLMAKAGAVVDSVTWQVTSGNATGDAKGVGVQNAATPPSGSGSTGASVSSATSTPQVTPQTPSTSQSSSQPQGPPKPAVPVAKRTLKEELNDILQQSITASNAVKNTCSVIGKLIWDCCKDFLGPILVAIFGALITVANLIPGKCFLVKWAKKLVAFFKDRDFLAGGRDKTLVITGLFDEIFNIGLYPSEVPGDLDFPSLNTELRSYCTKMIVDPKGSLQDLYMWERITNAKARLDQIDRRSLKGTAFTEFDISVSLCRSLISQRGDQQSKDPTRAKPVVVMLCGPPGVGKTTFLNQLADKINAGSSMSGYDSWDCNKDNQDNLTGKSILVMEEFGLIDLKKDQKTLMGLADTRQFSPDCDLIDKKQVKLAPSVIIVTTNKSDIYAGFEHPGALGRRIDYHVLCDRVAYTGWRMNNPGQTPTKAQMDAFFQGPLEMTLLPRIARDWVGGCYDMIGAIQQSYCEKITESKLIKVVVDTMEENRKAWLAKPQFQAVTRPILVVRGPPGTGKTTFCEDLGVEYEDDPQYKPGFEEKVKSWVDDTMSTPVYITCNWFAFVSELGKFNPELALAFTRRCTFLTFSYRVKNQLTRKKYSAGDVSELGWGKCVKMTWKEESVSRVVALRRAKDMTAQAKVTSLAQFTEDVGEVIARTALPSEEFVGKSVFEIFAATTVLKPEHLTTAMKLISAQDDATSDGSLQDMATGVTGLRRQYTGGRLSVEFSNGWLVLDSNGTHMVGFYKTSDGLIPPPKQTQTHKQEKNWLEEADRALAALVRPRETSFQMFMIIANCLTAAIMAFAEMPGERRVRLQSPDAYDYEDRDTPRRRTIARPAPKVNTGGFDPTGDLWADDLREPDYDEIIDFQNGGAKCILPVFSRSGDRICWGFSTREGIFVNNHALQGASKIGHLTIGSAKVVTFKEKDISLIQIPAGLRVSKSAVSHSQGVPGEEIYRVGHDGTLNPVVLLETRMVPGTHGRGVVVWTARGDETHDGDCGLPYVRLVGSQHELIGIHSGMVGGRIMVSPMLAPPKFQALGDKTGLYRTQFPEDFCEKKFLPSPKSHGGLKGEDLVKELLKPVLEERADVVIPGLALASRVQEAGDYIRGILGETHMWGQNQTIKSLDFSTSAGPAYGCLKTSVFDKDTADLLPEHKDTYLKRRKTVDAQCKVVIKDELRPEQKALDGKSRLIYGFNVNEVVKCKQFIGSIQSGLIETAGDHCFAVGVTHTNGSWDRMARSLLKFEYCIGADFSAWDKSVSHQLIDASIEALLAPLSEDIRSDCISRLKNVARPQTQHGQTLRGLPSGLPGTSHLNCTIHLLMVNQALHDAGYGPYDNYTSPLAFFCYGDDFVGSTDDLRVLEALKAVWKRWGFSATNPAKTGPPSVETFSSLEFLKRKTMKVNGMYVGALELSSIQRSLVWARSPVTRVEGKGSGTLELQTTELASRIQAVLSELWAHGKEVYDEQTRRLIKTSAANRIRLPVCIPPFDRFRPRGSICSITGQILGSDTLSVVKFKGNYERWKPGNSCHPQPRAVGSVDLRQPCLRTFRMGSVAAPTKGMENAEGTTGGEISVDPAIYSRWAATEGSVFSLTTVMRPGTILFTARVHPEANPYTNHLSQMYNAWGGDFDFGFFITHNAFVGGQLAAAFLPPGRIPEDYSLAELLSFDHETLDILTMSGTVISSADVKKVNWHRLGDNTEDGFGGWFVVFLANEIIYSGNETVSLTARVMTRPSPNFRFSLLIPPKGVSSAGGDNSSNNQALGLLLATPATTVSTGAATSGILVVSKAAASIDRRVSAAMITSAGEDPISGTVLTIGKTNVLKMICTQVVSGVDPYLVSLFGPDDEIWSPDDEGRSQFWPPQFCRTGMTQTPAVINWWDGSTYQDRAVTLYMNADGICNLGLTNIPGLSVGTEADITFPIGAATTAEGPTQTFLGGETVVMYVNTSTDAGACDYQSKQVQGGFCKLALPSENALIYRHVHDGVATGAEFKVYPSGFITTGAAASNLFYPGVNDFVYIGEVAPSYVPAPPNGVAATSFTAGDKVLEKCLRLLQETSSEEQRAPFQELLSELSIKTPRTKQRGTGRSRVRGTIQSYSSGVTMRLQSLGSARLQATSQGARPGRAQACYGTPRLRPTSSRLDQVDTWDPDFWVTE</sequence>
<evidence type="ECO:0000256" key="15">
    <source>
        <dbReference type="ARBA" id="ARBA00022953"/>
    </source>
</evidence>
<dbReference type="InterPro" id="IPR000605">
    <property type="entry name" value="Helicase_SF3_ssDNA/RNA_vir"/>
</dbReference>
<dbReference type="Pfam" id="PF00915">
    <property type="entry name" value="Calici_coat"/>
    <property type="match status" value="1"/>
</dbReference>
<dbReference type="Pfam" id="PF00680">
    <property type="entry name" value="RdRP_1"/>
    <property type="match status" value="1"/>
</dbReference>
<dbReference type="InterPro" id="IPR001205">
    <property type="entry name" value="RNA-dir_pol_C"/>
</dbReference>
<evidence type="ECO:0000256" key="10">
    <source>
        <dbReference type="ARBA" id="ARBA00022741"/>
    </source>
</evidence>
<dbReference type="GO" id="GO:0006351">
    <property type="term" value="P:DNA-templated transcription"/>
    <property type="evidence" value="ECO:0007669"/>
    <property type="project" value="InterPro"/>
</dbReference>
<protein>
    <recommendedName>
        <fullName evidence="3">Genome polyprotein</fullName>
    </recommendedName>
</protein>
<feature type="region of interest" description="Disordered" evidence="18">
    <location>
        <begin position="2167"/>
        <end position="2194"/>
    </location>
</feature>
<dbReference type="GO" id="GO:0003724">
    <property type="term" value="F:RNA helicase activity"/>
    <property type="evidence" value="ECO:0007669"/>
    <property type="project" value="InterPro"/>
</dbReference>
<dbReference type="Pfam" id="PF00910">
    <property type="entry name" value="RNA_helicase"/>
    <property type="match status" value="1"/>
</dbReference>
<evidence type="ECO:0000256" key="9">
    <source>
        <dbReference type="ARBA" id="ARBA00022695"/>
    </source>
</evidence>
<evidence type="ECO:0000256" key="6">
    <source>
        <dbReference type="ARBA" id="ARBA00022553"/>
    </source>
</evidence>
<dbReference type="InterPro" id="IPR029053">
    <property type="entry name" value="Viral_coat"/>
</dbReference>
<evidence type="ECO:0000259" key="20">
    <source>
        <dbReference type="PROSITE" id="PS51218"/>
    </source>
</evidence>
<dbReference type="GO" id="GO:0017111">
    <property type="term" value="F:ribonucleoside triphosphate phosphatase activity"/>
    <property type="evidence" value="ECO:0007669"/>
    <property type="project" value="UniProtKB-EC"/>
</dbReference>
<organism evidence="21">
    <name type="scientific">Beihai yellowfin seabream calicivirus</name>
    <dbReference type="NCBI Taxonomy" id="2116165"/>
    <lineage>
        <taxon>Viruses</taxon>
        <taxon>Riboviria</taxon>
        <taxon>Orthornavirae</taxon>
        <taxon>Pisuviricota</taxon>
        <taxon>Pisoniviricetes</taxon>
        <taxon>Picornavirales</taxon>
        <taxon>Caliciviridae</taxon>
    </lineage>
</organism>
<dbReference type="PRINTS" id="PR00918">
    <property type="entry name" value="CALICVIRUSNS"/>
</dbReference>
<dbReference type="Gene3D" id="3.30.70.270">
    <property type="match status" value="1"/>
</dbReference>
<evidence type="ECO:0000256" key="12">
    <source>
        <dbReference type="ARBA" id="ARBA00022807"/>
    </source>
</evidence>
<dbReference type="InterPro" id="IPR027417">
    <property type="entry name" value="P-loop_NTPase"/>
</dbReference>
<evidence type="ECO:0000256" key="17">
    <source>
        <dbReference type="ARBA" id="ARBA00047631"/>
    </source>
</evidence>
<dbReference type="Gene3D" id="1.20.960.20">
    <property type="match status" value="1"/>
</dbReference>
<keyword evidence="7" id="KW-0645">Protease</keyword>
<comment type="subcellular location">
    <subcellularLocation>
        <location evidence="1">Host cytoplasm</location>
    </subcellularLocation>
    <subcellularLocation>
        <location evidence="2">Virion</location>
    </subcellularLocation>
</comment>
<keyword evidence="9" id="KW-0548">Nucleotidyltransferase</keyword>
<dbReference type="SMART" id="SM00382">
    <property type="entry name" value="AAA"/>
    <property type="match status" value="2"/>
</dbReference>
<evidence type="ECO:0000256" key="14">
    <source>
        <dbReference type="ARBA" id="ARBA00022844"/>
    </source>
</evidence>
<evidence type="ECO:0000256" key="18">
    <source>
        <dbReference type="SAM" id="MobiDB-lite"/>
    </source>
</evidence>
<dbReference type="GO" id="GO:0039694">
    <property type="term" value="P:viral RNA genome replication"/>
    <property type="evidence" value="ECO:0007669"/>
    <property type="project" value="InterPro"/>
</dbReference>
<keyword evidence="15" id="KW-0693">Viral RNA replication</keyword>
<dbReference type="InterPro" id="IPR003593">
    <property type="entry name" value="AAA+_ATPase"/>
</dbReference>
<dbReference type="InterPro" id="IPR004005">
    <property type="entry name" value="Calicivirus_coat"/>
</dbReference>
<evidence type="ECO:0000256" key="11">
    <source>
        <dbReference type="ARBA" id="ARBA00022801"/>
    </source>
</evidence>
<dbReference type="EMBL" id="MG599958">
    <property type="protein sequence ID" value="AVM87199.1"/>
    <property type="molecule type" value="Genomic_RNA"/>
</dbReference>
<keyword evidence="4" id="KW-0696">RNA-directed RNA polymerase</keyword>
<evidence type="ECO:0000256" key="13">
    <source>
        <dbReference type="ARBA" id="ARBA00022840"/>
    </source>
</evidence>
<feature type="domain" description="RdRp catalytic" evidence="19">
    <location>
        <begin position="1301"/>
        <end position="1419"/>
    </location>
</feature>
<evidence type="ECO:0000256" key="4">
    <source>
        <dbReference type="ARBA" id="ARBA00022484"/>
    </source>
</evidence>
<dbReference type="GO" id="GO:0044423">
    <property type="term" value="C:virion component"/>
    <property type="evidence" value="ECO:0007669"/>
    <property type="project" value="UniProtKB-KW"/>
</dbReference>
<keyword evidence="10" id="KW-0547">Nucleotide-binding</keyword>
<dbReference type="SUPFAM" id="SSF50494">
    <property type="entry name" value="Trypsin-like serine proteases"/>
    <property type="match status" value="1"/>
</dbReference>
<keyword evidence="11" id="KW-0378">Hydrolase</keyword>
<keyword evidence="12" id="KW-0788">Thiol protease</keyword>
<dbReference type="GO" id="GO:0003968">
    <property type="term" value="F:RNA-directed RNA polymerase activity"/>
    <property type="evidence" value="ECO:0007669"/>
    <property type="project" value="UniProtKB-KW"/>
</dbReference>
<comment type="catalytic activity">
    <reaction evidence="17">
        <text>a ribonucleoside 5'-triphosphate + H2O = a ribonucleoside 5'-diphosphate + phosphate + H(+)</text>
        <dbReference type="Rhea" id="RHEA:23680"/>
        <dbReference type="ChEBI" id="CHEBI:15377"/>
        <dbReference type="ChEBI" id="CHEBI:15378"/>
        <dbReference type="ChEBI" id="CHEBI:43474"/>
        <dbReference type="ChEBI" id="CHEBI:57930"/>
        <dbReference type="ChEBI" id="CHEBI:61557"/>
        <dbReference type="EC" id="3.6.1.15"/>
    </reaction>
</comment>
<dbReference type="GO" id="GO:0005524">
    <property type="term" value="F:ATP binding"/>
    <property type="evidence" value="ECO:0007669"/>
    <property type="project" value="UniProtKB-KW"/>
</dbReference>
<evidence type="ECO:0000313" key="21">
    <source>
        <dbReference type="EMBL" id="AVM87199.1"/>
    </source>
</evidence>
<name>A0A2P1GN09_9CALI</name>
<feature type="region of interest" description="Disordered" evidence="18">
    <location>
        <begin position="92"/>
        <end position="145"/>
    </location>
</feature>
<dbReference type="PROSITE" id="PS50507">
    <property type="entry name" value="RDRP_SSRNA_POS"/>
    <property type="match status" value="1"/>
</dbReference>
<keyword evidence="14" id="KW-0946">Virion</keyword>
<dbReference type="CDD" id="cd00009">
    <property type="entry name" value="AAA"/>
    <property type="match status" value="1"/>
</dbReference>
<evidence type="ECO:0000256" key="2">
    <source>
        <dbReference type="ARBA" id="ARBA00004328"/>
    </source>
</evidence>
<feature type="domain" description="SF3 helicase" evidence="20">
    <location>
        <begin position="322"/>
        <end position="485"/>
    </location>
</feature>
<dbReference type="SUPFAM" id="SSF52540">
    <property type="entry name" value="P-loop containing nucleoside triphosphate hydrolases"/>
    <property type="match status" value="2"/>
</dbReference>
<dbReference type="InterPro" id="IPR043502">
    <property type="entry name" value="DNA/RNA_pol_sf"/>
</dbReference>
<reference evidence="21" key="1">
    <citation type="journal article" date="2018" name="Nature">
        <title>The evolutionary history of vertebrate RNA viruses.</title>
        <authorList>
            <person name="Shi M."/>
            <person name="Lin X.D."/>
            <person name="Chen X."/>
            <person name="Tian J.H."/>
            <person name="Chen L.J."/>
            <person name="Li K."/>
            <person name="Wang W."/>
            <person name="Eden J.S."/>
            <person name="Shen J.J."/>
            <person name="Liu L."/>
            <person name="Holmes E.C."/>
            <person name="Zhang Y.Z."/>
        </authorList>
    </citation>
    <scope>NUCLEOTIDE SEQUENCE</scope>
    <source>
        <strain evidence="21">BHFishC187917</strain>
    </source>
</reference>